<dbReference type="InterPro" id="IPR001279">
    <property type="entry name" value="Metallo-B-lactamas"/>
</dbReference>
<dbReference type="AlphaFoldDB" id="A0A162R0M7"/>
<dbReference type="Proteomes" id="UP000076603">
    <property type="component" value="Unassembled WGS sequence"/>
</dbReference>
<evidence type="ECO:0000313" key="3">
    <source>
        <dbReference type="Proteomes" id="UP000076603"/>
    </source>
</evidence>
<feature type="domain" description="Metallo-beta-lactamase" evidence="1">
    <location>
        <begin position="16"/>
        <end position="208"/>
    </location>
</feature>
<dbReference type="Pfam" id="PF00753">
    <property type="entry name" value="Lactamase_B"/>
    <property type="match status" value="1"/>
</dbReference>
<dbReference type="EMBL" id="LWAE01000010">
    <property type="protein sequence ID" value="KZL89244.1"/>
    <property type="molecule type" value="Genomic_DNA"/>
</dbReference>
<proteinExistence type="predicted"/>
<dbReference type="InterPro" id="IPR036866">
    <property type="entry name" value="RibonucZ/Hydroxyglut_hydro"/>
</dbReference>
<accession>A0A162R0M7</accession>
<keyword evidence="2" id="KW-0378">Hydrolase</keyword>
<dbReference type="EC" id="3.1.2.6" evidence="2"/>
<dbReference type="SUPFAM" id="SSF56281">
    <property type="entry name" value="Metallo-hydrolase/oxidoreductase"/>
    <property type="match status" value="1"/>
</dbReference>
<dbReference type="PANTHER" id="PTHR42951:SF4">
    <property type="entry name" value="ACYL-COENZYME A THIOESTERASE MBLAC2"/>
    <property type="match status" value="1"/>
</dbReference>
<dbReference type="SMART" id="SM00849">
    <property type="entry name" value="Lactamase_B"/>
    <property type="match status" value="1"/>
</dbReference>
<keyword evidence="3" id="KW-1185">Reference proteome</keyword>
<dbReference type="CDD" id="cd16282">
    <property type="entry name" value="metallo-hydrolase-like_MBL-fold"/>
    <property type="match status" value="1"/>
</dbReference>
<evidence type="ECO:0000259" key="1">
    <source>
        <dbReference type="SMART" id="SM00849"/>
    </source>
</evidence>
<dbReference type="STRING" id="1121326.CLMAG_54620"/>
<organism evidence="2 3">
    <name type="scientific">Clostridium magnum DSM 2767</name>
    <dbReference type="NCBI Taxonomy" id="1121326"/>
    <lineage>
        <taxon>Bacteria</taxon>
        <taxon>Bacillati</taxon>
        <taxon>Bacillota</taxon>
        <taxon>Clostridia</taxon>
        <taxon>Eubacteriales</taxon>
        <taxon>Clostridiaceae</taxon>
        <taxon>Clostridium</taxon>
    </lineage>
</organism>
<name>A0A162R0M7_9CLOT</name>
<dbReference type="PANTHER" id="PTHR42951">
    <property type="entry name" value="METALLO-BETA-LACTAMASE DOMAIN-CONTAINING"/>
    <property type="match status" value="1"/>
</dbReference>
<dbReference type="RefSeq" id="WP_066629804.1">
    <property type="nucleotide sequence ID" value="NZ_FQXL01000075.1"/>
</dbReference>
<evidence type="ECO:0000313" key="2">
    <source>
        <dbReference type="EMBL" id="KZL89244.1"/>
    </source>
</evidence>
<gene>
    <name evidence="2" type="primary">gloB_6</name>
    <name evidence="2" type="ORF">CLMAG_54620</name>
</gene>
<dbReference type="InterPro" id="IPR050855">
    <property type="entry name" value="NDM-1-like"/>
</dbReference>
<comment type="caution">
    <text evidence="2">The sequence shown here is derived from an EMBL/GenBank/DDBJ whole genome shotgun (WGS) entry which is preliminary data.</text>
</comment>
<dbReference type="PATRIC" id="fig|1121326.3.peg.5531"/>
<dbReference type="OrthoDB" id="9761531at2"/>
<dbReference type="Gene3D" id="3.60.15.10">
    <property type="entry name" value="Ribonuclease Z/Hydroxyacylglutathione hydrolase-like"/>
    <property type="match status" value="1"/>
</dbReference>
<protein>
    <submittedName>
        <fullName evidence="2">Hydroxyacylglutathione hydrolase</fullName>
        <ecNumber evidence="2">3.1.2.6</ecNumber>
    </submittedName>
</protein>
<dbReference type="GO" id="GO:0004416">
    <property type="term" value="F:hydroxyacylglutathione hydrolase activity"/>
    <property type="evidence" value="ECO:0007669"/>
    <property type="project" value="UniProtKB-EC"/>
</dbReference>
<reference evidence="2 3" key="1">
    <citation type="submission" date="2016-04" db="EMBL/GenBank/DDBJ databases">
        <title>Genome sequence of Clostridium magnum DSM 2767.</title>
        <authorList>
            <person name="Poehlein A."/>
            <person name="Uhlig R."/>
            <person name="Fischer R."/>
            <person name="Bahl H."/>
            <person name="Daniel R."/>
        </authorList>
    </citation>
    <scope>NUCLEOTIDE SEQUENCE [LARGE SCALE GENOMIC DNA]</scope>
    <source>
        <strain evidence="2 3">DSM 2767</strain>
    </source>
</reference>
<sequence>MEKITQNVYTNTKIRGCNPSIVFTSEGAVFIDNAQWISTLLEMIDFAKSKGPIKYLINTEPHIDHIFGNHWFAGVCPVVGHEKVKDTFFLVPGEMDGYDYSVDVITRQDKESLPLMPSREEYVVNMPQITFNDKMSLKVGDHTFNLYHTPGHADSQIAVHVPEERVVFVGDTIFSDCQTWLHSANIDDLINSLHFLKTLDVDYIVPGHGPVVTKAYIDVQLAVIYKWIGAVADGISKGWSQDECIKNIKFEELPVDIGQDEMMEYIQTTNVIKCYNYVMNKNK</sequence>